<protein>
    <recommendedName>
        <fullName evidence="3">Response regulatory domain-containing protein</fullName>
    </recommendedName>
</protein>
<accession>A0A6N4SWD5</accession>
<dbReference type="OrthoDB" id="1118837at2"/>
<dbReference type="EMBL" id="CP000383">
    <property type="protein sequence ID" value="ABG60631.1"/>
    <property type="molecule type" value="Genomic_DNA"/>
</dbReference>
<reference evidence="1 2" key="1">
    <citation type="journal article" date="2007" name="Appl. Environ. Microbiol.">
        <title>Genome sequence of the cellulolytic gliding bacterium Cytophaga hutchinsonii.</title>
        <authorList>
            <person name="Xie G."/>
            <person name="Bruce D.C."/>
            <person name="Challacombe J.F."/>
            <person name="Chertkov O."/>
            <person name="Detter J.C."/>
            <person name="Gilna P."/>
            <person name="Han C.S."/>
            <person name="Lucas S."/>
            <person name="Misra M."/>
            <person name="Myers G.L."/>
            <person name="Richardson P."/>
            <person name="Tapia R."/>
            <person name="Thayer N."/>
            <person name="Thompson L.S."/>
            <person name="Brettin T.S."/>
            <person name="Henrissat B."/>
            <person name="Wilson D.B."/>
            <person name="McBride M.J."/>
        </authorList>
    </citation>
    <scope>NUCLEOTIDE SEQUENCE [LARGE SCALE GENOMIC DNA]</scope>
    <source>
        <strain evidence="2">ATCC 33406 / DSM 1761 / CIP 103989 / NBRC 15051 / NCIMB 9469 / D465</strain>
    </source>
</reference>
<dbReference type="RefSeq" id="WP_011586738.1">
    <property type="nucleotide sequence ID" value="NC_008255.1"/>
</dbReference>
<organism evidence="1 2">
    <name type="scientific">Cytophaga hutchinsonii (strain ATCC 33406 / DSM 1761 / CIP 103989 / NBRC 15051 / NCIMB 9469 / D465)</name>
    <dbReference type="NCBI Taxonomy" id="269798"/>
    <lineage>
        <taxon>Bacteria</taxon>
        <taxon>Pseudomonadati</taxon>
        <taxon>Bacteroidota</taxon>
        <taxon>Cytophagia</taxon>
        <taxon>Cytophagales</taxon>
        <taxon>Cytophagaceae</taxon>
        <taxon>Cytophaga</taxon>
    </lineage>
</organism>
<evidence type="ECO:0008006" key="3">
    <source>
        <dbReference type="Google" id="ProtNLM"/>
    </source>
</evidence>
<gene>
    <name evidence="1" type="ordered locus">CHU_3395</name>
</gene>
<evidence type="ECO:0000313" key="1">
    <source>
        <dbReference type="EMBL" id="ABG60631.1"/>
    </source>
</evidence>
<name>A0A6N4SWD5_CYTH3</name>
<dbReference type="KEGG" id="chu:CHU_3395"/>
<sequence length="72" mass="8737">MDTPKQLKVFVLEDNINNIRTITNELREKNYNLHFFSKDNSVFDLLRFQPDILIHDYFANKVTLCHEWDMAY</sequence>
<dbReference type="AlphaFoldDB" id="A0A6N4SWD5"/>
<keyword evidence="2" id="KW-1185">Reference proteome</keyword>
<evidence type="ECO:0000313" key="2">
    <source>
        <dbReference type="Proteomes" id="UP000001822"/>
    </source>
</evidence>
<proteinExistence type="predicted"/>
<dbReference type="Proteomes" id="UP000001822">
    <property type="component" value="Chromosome"/>
</dbReference>